<dbReference type="SMART" id="SM00318">
    <property type="entry name" value="SNc"/>
    <property type="match status" value="1"/>
</dbReference>
<evidence type="ECO:0000256" key="3">
    <source>
        <dbReference type="ARBA" id="ARBA00022801"/>
    </source>
</evidence>
<reference evidence="5 6" key="1">
    <citation type="submission" date="2016-10" db="EMBL/GenBank/DDBJ databases">
        <authorList>
            <person name="de Groot N.N."/>
        </authorList>
    </citation>
    <scope>NUCLEOTIDE SEQUENCE [LARGE SCALE GENOMIC DNA]</scope>
    <source>
        <strain evidence="5 6">DSM 44778</strain>
    </source>
</reference>
<gene>
    <name evidence="5" type="ORF">SAMN05421852_11643</name>
</gene>
<dbReference type="Pfam" id="PF00565">
    <property type="entry name" value="SNase"/>
    <property type="match status" value="1"/>
</dbReference>
<dbReference type="PANTHER" id="PTHR12302">
    <property type="entry name" value="EBNA2 BINDING PROTEIN P100"/>
    <property type="match status" value="1"/>
</dbReference>
<feature type="domain" description="TNase-like" evidence="4">
    <location>
        <begin position="2"/>
        <end position="141"/>
    </location>
</feature>
<keyword evidence="3" id="KW-0378">Hydrolase</keyword>
<dbReference type="PANTHER" id="PTHR12302:SF3">
    <property type="entry name" value="SERINE_THREONINE-PROTEIN KINASE 31"/>
    <property type="match status" value="1"/>
</dbReference>
<dbReference type="GO" id="GO:0016787">
    <property type="term" value="F:hydrolase activity"/>
    <property type="evidence" value="ECO:0007669"/>
    <property type="project" value="UniProtKB-KW"/>
</dbReference>
<dbReference type="InterPro" id="IPR016071">
    <property type="entry name" value="Staphylococal_nuclease_OB-fold"/>
</dbReference>
<dbReference type="PROSITE" id="PS01123">
    <property type="entry name" value="TNASE_1"/>
    <property type="match status" value="1"/>
</dbReference>
<evidence type="ECO:0000256" key="1">
    <source>
        <dbReference type="ARBA" id="ARBA00022722"/>
    </source>
</evidence>
<dbReference type="InterPro" id="IPR035437">
    <property type="entry name" value="SNase_OB-fold_sf"/>
</dbReference>
<dbReference type="SUPFAM" id="SSF50199">
    <property type="entry name" value="Staphylococcal nuclease"/>
    <property type="match status" value="1"/>
</dbReference>
<dbReference type="OrthoDB" id="4376109at2"/>
<keyword evidence="2" id="KW-0255">Endonuclease</keyword>
<dbReference type="PROSITE" id="PS50830">
    <property type="entry name" value="TNASE_3"/>
    <property type="match status" value="1"/>
</dbReference>
<keyword evidence="6" id="KW-1185">Reference proteome</keyword>
<proteinExistence type="predicted"/>
<sequence>MMREKVKVLRVVDGDTLEVEVAGRKEHVRLLYIDCPELHSEDVFERKKALEAKRYVIEQIKNSQEVILSTRKRFRNRDRYGRLVVDIYLDGKLLQAMLVRQGLACLRYFGRDLSPGIMDRINFLLRLENQARARKKGVWKRSLA</sequence>
<dbReference type="AlphaFoldDB" id="A0A1I3TB53"/>
<evidence type="ECO:0000256" key="2">
    <source>
        <dbReference type="ARBA" id="ARBA00022759"/>
    </source>
</evidence>
<accession>A0A1I3TB53</accession>
<name>A0A1I3TB53_9BACL</name>
<dbReference type="RefSeq" id="WP_093231059.1">
    <property type="nucleotide sequence ID" value="NZ_FORR01000016.1"/>
</dbReference>
<protein>
    <submittedName>
        <fullName evidence="5">Micrococcal nuclease</fullName>
    </submittedName>
</protein>
<keyword evidence="1" id="KW-0540">Nuclease</keyword>
<evidence type="ECO:0000259" key="4">
    <source>
        <dbReference type="PROSITE" id="PS50830"/>
    </source>
</evidence>
<dbReference type="GO" id="GO:0004519">
    <property type="term" value="F:endonuclease activity"/>
    <property type="evidence" value="ECO:0007669"/>
    <property type="project" value="UniProtKB-KW"/>
</dbReference>
<dbReference type="InterPro" id="IPR002071">
    <property type="entry name" value="Thermonucl_AS"/>
</dbReference>
<dbReference type="STRING" id="46223.SAMN05421852_11643"/>
<organism evidence="5 6">
    <name type="scientific">Thermoflavimicrobium dichotomicum</name>
    <dbReference type="NCBI Taxonomy" id="46223"/>
    <lineage>
        <taxon>Bacteria</taxon>
        <taxon>Bacillati</taxon>
        <taxon>Bacillota</taxon>
        <taxon>Bacilli</taxon>
        <taxon>Bacillales</taxon>
        <taxon>Thermoactinomycetaceae</taxon>
        <taxon>Thermoflavimicrobium</taxon>
    </lineage>
</organism>
<evidence type="ECO:0000313" key="5">
    <source>
        <dbReference type="EMBL" id="SFJ66906.1"/>
    </source>
</evidence>
<dbReference type="EMBL" id="FORR01000016">
    <property type="protein sequence ID" value="SFJ66906.1"/>
    <property type="molecule type" value="Genomic_DNA"/>
</dbReference>
<evidence type="ECO:0000313" key="6">
    <source>
        <dbReference type="Proteomes" id="UP000199545"/>
    </source>
</evidence>
<dbReference type="Gene3D" id="2.40.50.90">
    <property type="match status" value="1"/>
</dbReference>
<dbReference type="Proteomes" id="UP000199545">
    <property type="component" value="Unassembled WGS sequence"/>
</dbReference>
<dbReference type="GO" id="GO:0003676">
    <property type="term" value="F:nucleic acid binding"/>
    <property type="evidence" value="ECO:0007669"/>
    <property type="project" value="InterPro"/>
</dbReference>